<accession>A0ABU3CAM0</accession>
<organism evidence="2 3">
    <name type="scientific">Autumnicola tepida</name>
    <dbReference type="NCBI Taxonomy" id="3075595"/>
    <lineage>
        <taxon>Bacteria</taxon>
        <taxon>Pseudomonadati</taxon>
        <taxon>Bacteroidota</taxon>
        <taxon>Flavobacteriia</taxon>
        <taxon>Flavobacteriales</taxon>
        <taxon>Flavobacteriaceae</taxon>
        <taxon>Autumnicola</taxon>
    </lineage>
</organism>
<comment type="caution">
    <text evidence="2">The sequence shown here is derived from an EMBL/GenBank/DDBJ whole genome shotgun (WGS) entry which is preliminary data.</text>
</comment>
<protein>
    <submittedName>
        <fullName evidence="2">Glycosyltransferase</fullName>
        <ecNumber evidence="2">2.4.-.-</ecNumber>
    </submittedName>
</protein>
<dbReference type="EMBL" id="JAVRHQ010000010">
    <property type="protein sequence ID" value="MDT0643090.1"/>
    <property type="molecule type" value="Genomic_DNA"/>
</dbReference>
<dbReference type="Proteomes" id="UP001262889">
    <property type="component" value="Unassembled WGS sequence"/>
</dbReference>
<dbReference type="PANTHER" id="PTHR22916:SF3">
    <property type="entry name" value="UDP-GLCNAC:BETAGAL BETA-1,3-N-ACETYLGLUCOSAMINYLTRANSFERASE-LIKE PROTEIN 1"/>
    <property type="match status" value="1"/>
</dbReference>
<evidence type="ECO:0000259" key="1">
    <source>
        <dbReference type="Pfam" id="PF00535"/>
    </source>
</evidence>
<dbReference type="InterPro" id="IPR029044">
    <property type="entry name" value="Nucleotide-diphossugar_trans"/>
</dbReference>
<evidence type="ECO:0000313" key="3">
    <source>
        <dbReference type="Proteomes" id="UP001262889"/>
    </source>
</evidence>
<dbReference type="SUPFAM" id="SSF53448">
    <property type="entry name" value="Nucleotide-diphospho-sugar transferases"/>
    <property type="match status" value="1"/>
</dbReference>
<proteinExistence type="predicted"/>
<dbReference type="InterPro" id="IPR001173">
    <property type="entry name" value="Glyco_trans_2-like"/>
</dbReference>
<dbReference type="PANTHER" id="PTHR22916">
    <property type="entry name" value="GLYCOSYLTRANSFERASE"/>
    <property type="match status" value="1"/>
</dbReference>
<dbReference type="RefSeq" id="WP_311534713.1">
    <property type="nucleotide sequence ID" value="NZ_JAVRHQ010000010.1"/>
</dbReference>
<reference evidence="2 3" key="1">
    <citation type="submission" date="2023-09" db="EMBL/GenBank/DDBJ databases">
        <authorList>
            <person name="Rey-Velasco X."/>
        </authorList>
    </citation>
    <scope>NUCLEOTIDE SEQUENCE [LARGE SCALE GENOMIC DNA]</scope>
    <source>
        <strain evidence="2 3">F363</strain>
    </source>
</reference>
<sequence length="335" mass="39323">MQRIPTSPPYIAPITDGLSRPLWSVMIPAYNCSDYLAETIESVLQQDMGEDLMQIEVVDDCSTDANVEELVRVCGKGRVSYYKQHVNVGSLRNFETCINRSRGKYIHLLHGDDRVKLGYYASLNKLFDKFPEAGAAFCAWEHIDSEGNFSHQSRTEAKEPCVLRNWLHKLAEFPRLQYVAITVKREVYEKLGSFYLVHYGEDWEMWARIAKNYQTAYTPEFLAEYREHKNSITWRSYQSGQNIKDIAKVTAAIISYLPKKDQKKMLKTAKRNYVYWILNETFSAWFISKNKKVAYNQIKTVLGIYRDNYVLSRISLLLLYIWTDPYRIYFKRRTI</sequence>
<dbReference type="EC" id="2.4.-.-" evidence="2"/>
<keyword evidence="3" id="KW-1185">Reference proteome</keyword>
<keyword evidence="2" id="KW-0808">Transferase</keyword>
<dbReference type="GO" id="GO:0016757">
    <property type="term" value="F:glycosyltransferase activity"/>
    <property type="evidence" value="ECO:0007669"/>
    <property type="project" value="UniProtKB-KW"/>
</dbReference>
<keyword evidence="2" id="KW-0328">Glycosyltransferase</keyword>
<evidence type="ECO:0000313" key="2">
    <source>
        <dbReference type="EMBL" id="MDT0643090.1"/>
    </source>
</evidence>
<feature type="domain" description="Glycosyltransferase 2-like" evidence="1">
    <location>
        <begin position="24"/>
        <end position="164"/>
    </location>
</feature>
<gene>
    <name evidence="2" type="ORF">RM553_09650</name>
</gene>
<name>A0ABU3CAM0_9FLAO</name>
<dbReference type="Pfam" id="PF00535">
    <property type="entry name" value="Glycos_transf_2"/>
    <property type="match status" value="1"/>
</dbReference>
<dbReference type="Gene3D" id="3.90.550.10">
    <property type="entry name" value="Spore Coat Polysaccharide Biosynthesis Protein SpsA, Chain A"/>
    <property type="match status" value="1"/>
</dbReference>